<dbReference type="AlphaFoldDB" id="A0A4R0RG36"/>
<dbReference type="STRING" id="92696.A0A4R0RG36"/>
<dbReference type="InterPro" id="IPR032675">
    <property type="entry name" value="LRR_dom_sf"/>
</dbReference>
<proteinExistence type="predicted"/>
<protein>
    <recommendedName>
        <fullName evidence="3">F-box domain-containing protein</fullName>
    </recommendedName>
</protein>
<evidence type="ECO:0000313" key="1">
    <source>
        <dbReference type="EMBL" id="TCD65693.1"/>
    </source>
</evidence>
<gene>
    <name evidence="1" type="ORF">EIP91_002320</name>
</gene>
<keyword evidence="2" id="KW-1185">Reference proteome</keyword>
<dbReference type="EMBL" id="RWJN01000168">
    <property type="protein sequence ID" value="TCD65693.1"/>
    <property type="molecule type" value="Genomic_DNA"/>
</dbReference>
<evidence type="ECO:0008006" key="3">
    <source>
        <dbReference type="Google" id="ProtNLM"/>
    </source>
</evidence>
<comment type="caution">
    <text evidence="1">The sequence shown here is derived from an EMBL/GenBank/DDBJ whole genome shotgun (WGS) entry which is preliminary data.</text>
</comment>
<reference evidence="1 2" key="1">
    <citation type="submission" date="2018-11" db="EMBL/GenBank/DDBJ databases">
        <title>Genome assembly of Steccherinum ochraceum LE-BIN_3174, the white-rot fungus of the Steccherinaceae family (The Residual Polyporoid clade, Polyporales, Basidiomycota).</title>
        <authorList>
            <person name="Fedorova T.V."/>
            <person name="Glazunova O.A."/>
            <person name="Landesman E.O."/>
            <person name="Moiseenko K.V."/>
            <person name="Psurtseva N.V."/>
            <person name="Savinova O.S."/>
            <person name="Shakhova N.V."/>
            <person name="Tyazhelova T.V."/>
            <person name="Vasina D.V."/>
        </authorList>
    </citation>
    <scope>NUCLEOTIDE SEQUENCE [LARGE SCALE GENOMIC DNA]</scope>
    <source>
        <strain evidence="1 2">LE-BIN_3174</strain>
    </source>
</reference>
<dbReference type="OrthoDB" id="2754196at2759"/>
<organism evidence="1 2">
    <name type="scientific">Steccherinum ochraceum</name>
    <dbReference type="NCBI Taxonomy" id="92696"/>
    <lineage>
        <taxon>Eukaryota</taxon>
        <taxon>Fungi</taxon>
        <taxon>Dikarya</taxon>
        <taxon>Basidiomycota</taxon>
        <taxon>Agaricomycotina</taxon>
        <taxon>Agaricomycetes</taxon>
        <taxon>Polyporales</taxon>
        <taxon>Steccherinaceae</taxon>
        <taxon>Steccherinum</taxon>
    </lineage>
</organism>
<dbReference type="SUPFAM" id="SSF52047">
    <property type="entry name" value="RNI-like"/>
    <property type="match status" value="1"/>
</dbReference>
<evidence type="ECO:0000313" key="2">
    <source>
        <dbReference type="Proteomes" id="UP000292702"/>
    </source>
</evidence>
<dbReference type="Proteomes" id="UP000292702">
    <property type="component" value="Unassembled WGS sequence"/>
</dbReference>
<accession>A0A4R0RG36</accession>
<dbReference type="Gene3D" id="3.80.10.10">
    <property type="entry name" value="Ribonuclease Inhibitor"/>
    <property type="match status" value="1"/>
</dbReference>
<name>A0A4R0RG36_9APHY</name>
<sequence length="635" mass="70960">MSTPSFKDIPLGSDVQDVAASWISSASSMLSSLQQAEEHEAGRNGWPRNAQGGQSLVAHLETILMSSVRVLQRIQNATRAVNTLPMDVWAEIFSHLQQCHCGGNFFLTHADTHEEDFDPNFDSVRTYMTLRSVCSYWRQVIHTYPFCFTTLVLRATKVYPSLRDRALQEIASLSDFTLLDVHAATLSGMDIIAANCHRLRSLGIMSSPPWSPSLKHALALFKHAAPRLELLDLQFEHDGWEAPSCTLPLLFSGEAPKLCRLRLRGFTSWDPNQFAGLTHLSLCGSVAGHNGTIVSIDVLLGLLHGSPNLEEFYVSNPRPWIDWSERPAETHQNKIHLDKMRRIAMHDCYPTQIAVLSSHLSLPVDAAVSLTKVHPDRPGEDDDESGEMPAIFNLHSSNYHSLRLGPPHDLIAIGEMGHLHIGTLGEMGLRWFSILAFVPDLPFLDGITELWIGGPCEVYLGRGAHWVEIFDALPHLTELHLRCKDTKTILRALATTPPDDEDLEYAPPRVLCSKLHKIWIAGDPAMSLYAAHSTYDDLLALARMRHTEGYPLRYVGIEPCVNTTGTVQGGQGDETNWEHPLVMTIMQYIEDQLELGASCPLPEVPPELNRDAHKDYWPLWDVGGHVQPDKRVSRR</sequence>